<keyword evidence="3" id="KW-0862">Zinc</keyword>
<dbReference type="Gene3D" id="3.30.40.10">
    <property type="entry name" value="Zinc/RING finger domain, C3HC4 (zinc finger)"/>
    <property type="match status" value="2"/>
</dbReference>
<dbReference type="Pfam" id="PF00612">
    <property type="entry name" value="IQ"/>
    <property type="match status" value="1"/>
</dbReference>
<dbReference type="GeneTree" id="ENSGT00390000003759"/>
<reference evidence="8" key="4">
    <citation type="submission" date="2025-05" db="UniProtKB">
        <authorList>
            <consortium name="Ensembl"/>
        </authorList>
    </citation>
    <scope>IDENTIFICATION</scope>
</reference>
<dbReference type="AlphaFoldDB" id="V9KXS4"/>
<feature type="compositionally biased region" description="Polar residues" evidence="5">
    <location>
        <begin position="7"/>
        <end position="19"/>
    </location>
</feature>
<dbReference type="STRING" id="7868.ENSCMIP00000021552"/>
<evidence type="ECO:0000256" key="5">
    <source>
        <dbReference type="SAM" id="MobiDB-lite"/>
    </source>
</evidence>
<organism evidence="7">
    <name type="scientific">Callorhinchus milii</name>
    <name type="common">Ghost shark</name>
    <dbReference type="NCBI Taxonomy" id="7868"/>
    <lineage>
        <taxon>Eukaryota</taxon>
        <taxon>Metazoa</taxon>
        <taxon>Chordata</taxon>
        <taxon>Craniata</taxon>
        <taxon>Vertebrata</taxon>
        <taxon>Chondrichthyes</taxon>
        <taxon>Holocephali</taxon>
        <taxon>Chimaeriformes</taxon>
        <taxon>Callorhinchidae</taxon>
        <taxon>Callorhinchus</taxon>
    </lineage>
</organism>
<evidence type="ECO:0000256" key="4">
    <source>
        <dbReference type="PROSITE-ProRule" id="PRU00175"/>
    </source>
</evidence>
<evidence type="ECO:0000259" key="6">
    <source>
        <dbReference type="PROSITE" id="PS50089"/>
    </source>
</evidence>
<feature type="region of interest" description="Disordered" evidence="5">
    <location>
        <begin position="86"/>
        <end position="107"/>
    </location>
</feature>
<keyword evidence="1" id="KW-0479">Metal-binding</keyword>
<evidence type="ECO:0000313" key="7">
    <source>
        <dbReference type="EMBL" id="AFP03577.1"/>
    </source>
</evidence>
<dbReference type="Proteomes" id="UP000314986">
    <property type="component" value="Unassembled WGS sequence"/>
</dbReference>
<reference evidence="9" key="2">
    <citation type="journal article" date="2007" name="PLoS Biol.">
        <title>Survey sequencing and comparative analysis of the elephant shark (Callorhinchus milii) genome.</title>
        <authorList>
            <person name="Venkatesh B."/>
            <person name="Kirkness E.F."/>
            <person name="Loh Y.H."/>
            <person name="Halpern A.L."/>
            <person name="Lee A.P."/>
            <person name="Johnson J."/>
            <person name="Dandona N."/>
            <person name="Viswanathan L.D."/>
            <person name="Tay A."/>
            <person name="Venter J.C."/>
            <person name="Strausberg R.L."/>
            <person name="Brenner S."/>
        </authorList>
    </citation>
    <scope>NUCLEOTIDE SEQUENCE [LARGE SCALE GENOMIC DNA]</scope>
</reference>
<dbReference type="InterPro" id="IPR042862">
    <property type="entry name" value="RNF32"/>
</dbReference>
<dbReference type="PROSITE" id="PS50089">
    <property type="entry name" value="ZF_RING_2"/>
    <property type="match status" value="2"/>
</dbReference>
<gene>
    <name evidence="8" type="primary">rnf32</name>
</gene>
<keyword evidence="2 4" id="KW-0863">Zinc-finger</keyword>
<dbReference type="PANTHER" id="PTHR14991:SF0">
    <property type="entry name" value="RING FINGER PROTEIN 32"/>
    <property type="match status" value="1"/>
</dbReference>
<name>V9KXS4_CALMI</name>
<dbReference type="SMART" id="SM00184">
    <property type="entry name" value="RING"/>
    <property type="match status" value="2"/>
</dbReference>
<proteinExistence type="evidence at transcript level"/>
<evidence type="ECO:0000256" key="3">
    <source>
        <dbReference type="ARBA" id="ARBA00022833"/>
    </source>
</evidence>
<dbReference type="PROSITE" id="PS50096">
    <property type="entry name" value="IQ"/>
    <property type="match status" value="1"/>
</dbReference>
<evidence type="ECO:0000313" key="8">
    <source>
        <dbReference type="Ensembl" id="ENSCMIP00000021552.1"/>
    </source>
</evidence>
<sequence>MDLKGSLPQSSLPGTSTKTVRNKHISTKTDTTVLVAVALQDHIIRNLKLQNLSLSNTFNKKPLAKRYGHRPMDKRLASSVVDTGLKKIKPKRQTEEDEGEEYVLDPKPPQLSLAQKLGLIDGPEAPLTASEWQRVKKRSVQQGDSSQPCVICKEEFGIQQQVLLSCSHVFHRVCLQAFERFSGRKSCPMCRKQQYETRVIHDGAHLYRNKCATRIQACWRGYIVRKWYRQLRRSIPPKNKKLRRRFFEDKLEEINDRLLRSCHTNIDEFLSELDHSVATSRRVIQQFEEKCLRNISENEWEKIQLKAIQREGSDCPICITPLYCFSNTTFPTAPGTTERREEHGLSVRRTVLLSCSHAFHYSCLQAFEDFTEGQKHVCPLCRSTYQKRII</sequence>
<reference evidence="7 9" key="3">
    <citation type="journal article" date="2014" name="Nature">
        <title>Elephant shark genome provides unique insights into gnathostome evolution.</title>
        <authorList>
            <consortium name="International Elephant Shark Genome Sequencing Consortium"/>
            <person name="Venkatesh B."/>
            <person name="Lee A.P."/>
            <person name="Ravi V."/>
            <person name="Maurya A.K."/>
            <person name="Lian M.M."/>
            <person name="Swann J.B."/>
            <person name="Ohta Y."/>
            <person name="Flajnik M.F."/>
            <person name="Sutoh Y."/>
            <person name="Kasahara M."/>
            <person name="Hoon S."/>
            <person name="Gangu V."/>
            <person name="Roy S.W."/>
            <person name="Irimia M."/>
            <person name="Korzh V."/>
            <person name="Kondrychyn I."/>
            <person name="Lim Z.W."/>
            <person name="Tay B.H."/>
            <person name="Tohari S."/>
            <person name="Kong K.W."/>
            <person name="Ho S."/>
            <person name="Lorente-Galdos B."/>
            <person name="Quilez J."/>
            <person name="Marques-Bonet T."/>
            <person name="Raney B.J."/>
            <person name="Ingham P.W."/>
            <person name="Tay A."/>
            <person name="Hillier L.W."/>
            <person name="Minx P."/>
            <person name="Boehm T."/>
            <person name="Wilson R.K."/>
            <person name="Brenner S."/>
            <person name="Warren W.C."/>
        </authorList>
    </citation>
    <scope>NUCLEOTIDE SEQUENCE</scope>
    <source>
        <tissue evidence="7">Testis</tissue>
    </source>
</reference>
<feature type="region of interest" description="Disordered" evidence="5">
    <location>
        <begin position="1"/>
        <end position="22"/>
    </location>
</feature>
<dbReference type="Gene3D" id="1.20.5.190">
    <property type="match status" value="1"/>
</dbReference>
<dbReference type="SUPFAM" id="SSF57850">
    <property type="entry name" value="RING/U-box"/>
    <property type="match status" value="2"/>
</dbReference>
<dbReference type="CDD" id="cd23767">
    <property type="entry name" value="IQCD"/>
    <property type="match status" value="1"/>
</dbReference>
<dbReference type="InterPro" id="IPR000048">
    <property type="entry name" value="IQ_motif_EF-hand-BS"/>
</dbReference>
<keyword evidence="9" id="KW-1185">Reference proteome</keyword>
<dbReference type="CTD" id="140545"/>
<feature type="domain" description="RING-type" evidence="6">
    <location>
        <begin position="315"/>
        <end position="382"/>
    </location>
</feature>
<feature type="domain" description="RING-type" evidence="6">
    <location>
        <begin position="149"/>
        <end position="191"/>
    </location>
</feature>
<dbReference type="Ensembl" id="ENSCMIT00000021937.1">
    <property type="protein sequence ID" value="ENSCMIP00000021552.1"/>
    <property type="gene ID" value="ENSCMIG00000009809.1"/>
</dbReference>
<dbReference type="OMA" id="PQENDWD"/>
<dbReference type="SMART" id="SM00015">
    <property type="entry name" value="IQ"/>
    <property type="match status" value="1"/>
</dbReference>
<evidence type="ECO:0000313" key="9">
    <source>
        <dbReference type="Proteomes" id="UP000314986"/>
    </source>
</evidence>
<dbReference type="CDD" id="cd16678">
    <property type="entry name" value="RING-H2_RNF32_rpt2"/>
    <property type="match status" value="1"/>
</dbReference>
<dbReference type="GeneID" id="103188355"/>
<evidence type="ECO:0000256" key="2">
    <source>
        <dbReference type="ARBA" id="ARBA00022771"/>
    </source>
</evidence>
<dbReference type="EMBL" id="JW871059">
    <property type="protein sequence ID" value="AFP03577.1"/>
    <property type="molecule type" value="mRNA"/>
</dbReference>
<accession>V9KXS4</accession>
<dbReference type="Pfam" id="PF13639">
    <property type="entry name" value="zf-RING_2"/>
    <property type="match status" value="1"/>
</dbReference>
<dbReference type="RefSeq" id="XP_042188432.1">
    <property type="nucleotide sequence ID" value="XM_042332498.1"/>
</dbReference>
<dbReference type="PANTHER" id="PTHR14991">
    <property type="entry name" value="RING FINGER PROTEIN 32"/>
    <property type="match status" value="1"/>
</dbReference>
<reference evidence="9" key="1">
    <citation type="journal article" date="2006" name="Science">
        <title>Ancient noncoding elements conserved in the human genome.</title>
        <authorList>
            <person name="Venkatesh B."/>
            <person name="Kirkness E.F."/>
            <person name="Loh Y.H."/>
            <person name="Halpern A.L."/>
            <person name="Lee A.P."/>
            <person name="Johnson J."/>
            <person name="Dandona N."/>
            <person name="Viswanathan L.D."/>
            <person name="Tay A."/>
            <person name="Venter J.C."/>
            <person name="Strausberg R.L."/>
            <person name="Brenner S."/>
        </authorList>
    </citation>
    <scope>NUCLEOTIDE SEQUENCE [LARGE SCALE GENOMIC DNA]</scope>
</reference>
<dbReference type="GO" id="GO:0008270">
    <property type="term" value="F:zinc ion binding"/>
    <property type="evidence" value="ECO:0007669"/>
    <property type="project" value="UniProtKB-KW"/>
</dbReference>
<dbReference type="InterPro" id="IPR013083">
    <property type="entry name" value="Znf_RING/FYVE/PHD"/>
</dbReference>
<evidence type="ECO:0000256" key="1">
    <source>
        <dbReference type="ARBA" id="ARBA00022723"/>
    </source>
</evidence>
<dbReference type="InterPro" id="IPR001841">
    <property type="entry name" value="Znf_RING"/>
</dbReference>
<dbReference type="CDD" id="cd16677">
    <property type="entry name" value="RING-H2_RNF32_rpt1"/>
    <property type="match status" value="1"/>
</dbReference>
<protein>
    <submittedName>
        <fullName evidence="7 8">Ring finger protein 32</fullName>
    </submittedName>
</protein>